<dbReference type="Pfam" id="PF00753">
    <property type="entry name" value="Lactamase_B"/>
    <property type="match status" value="1"/>
</dbReference>
<dbReference type="PANTHER" id="PTHR43084:SF1">
    <property type="entry name" value="PERSULFIDE DIOXYGENASE ETHE1, MITOCHONDRIAL"/>
    <property type="match status" value="1"/>
</dbReference>
<keyword evidence="4" id="KW-1185">Reference proteome</keyword>
<dbReference type="STRING" id="1121001.SAMN02745857_01561"/>
<dbReference type="OrthoDB" id="9784009at2"/>
<feature type="domain" description="Metallo-beta-lactamase" evidence="2">
    <location>
        <begin position="14"/>
        <end position="204"/>
    </location>
</feature>
<dbReference type="SMART" id="SM00849">
    <property type="entry name" value="Lactamase_B"/>
    <property type="match status" value="1"/>
</dbReference>
<dbReference type="InterPro" id="IPR001279">
    <property type="entry name" value="Metallo-B-lactamas"/>
</dbReference>
<accession>A0A1W1XH57</accession>
<dbReference type="InterPro" id="IPR036866">
    <property type="entry name" value="RibonucZ/Hydroxyglut_hydro"/>
</dbReference>
<gene>
    <name evidence="3" type="ORF">SAMN02745857_01561</name>
</gene>
<evidence type="ECO:0000259" key="2">
    <source>
        <dbReference type="SMART" id="SM00849"/>
    </source>
</evidence>
<dbReference type="SUPFAM" id="SSF56281">
    <property type="entry name" value="Metallo-hydrolase/oxidoreductase"/>
    <property type="match status" value="1"/>
</dbReference>
<dbReference type="Proteomes" id="UP000192761">
    <property type="component" value="Unassembled WGS sequence"/>
</dbReference>
<proteinExistence type="predicted"/>
<dbReference type="GO" id="GO:0046872">
    <property type="term" value="F:metal ion binding"/>
    <property type="evidence" value="ECO:0007669"/>
    <property type="project" value="UniProtKB-KW"/>
</dbReference>
<dbReference type="InterPro" id="IPR044528">
    <property type="entry name" value="POD-like_MBL-fold"/>
</dbReference>
<dbReference type="GO" id="GO:0006749">
    <property type="term" value="P:glutathione metabolic process"/>
    <property type="evidence" value="ECO:0007669"/>
    <property type="project" value="InterPro"/>
</dbReference>
<sequence>MQPKVQTFFDPRTSTFSYVVYEQAGGHAAIIDPVLDYDPKSGRTGSRSAQQLADFVRQQQLTLDWILETHAHADHLSAAAWLQGELGGRIAIGKHITLVQQVFKKLYGLDGSFSADGRQFDVLFDEDEVFQIGSMQARALFVPGHTPADVAYLVGDALFAGDTLFPPDVGSARCDFPGGDVGALYDSVQKLYALPDSTRFFACHDYLPAGRSMVQAESSIAAQKAGNIHLNAATRRADFIAMRQARDATLDMPVLILPSLQVNIRAGHLPEPDDNGTRYLKIPLNAVGKELS</sequence>
<dbReference type="PANTHER" id="PTHR43084">
    <property type="entry name" value="PERSULFIDE DIOXYGENASE ETHE1"/>
    <property type="match status" value="1"/>
</dbReference>
<protein>
    <submittedName>
        <fullName evidence="3">Glyoxylase, beta-lactamase superfamily II</fullName>
    </submittedName>
</protein>
<evidence type="ECO:0000313" key="4">
    <source>
        <dbReference type="Proteomes" id="UP000192761"/>
    </source>
</evidence>
<keyword evidence="1" id="KW-0479">Metal-binding</keyword>
<dbReference type="GO" id="GO:0070813">
    <property type="term" value="P:hydrogen sulfide metabolic process"/>
    <property type="evidence" value="ECO:0007669"/>
    <property type="project" value="TreeGrafter"/>
</dbReference>
<dbReference type="AlphaFoldDB" id="A0A1W1XH57"/>
<evidence type="ECO:0000256" key="1">
    <source>
        <dbReference type="ARBA" id="ARBA00022723"/>
    </source>
</evidence>
<dbReference type="GO" id="GO:0050313">
    <property type="term" value="F:sulfur dioxygenase activity"/>
    <property type="evidence" value="ECO:0007669"/>
    <property type="project" value="InterPro"/>
</dbReference>
<reference evidence="3 4" key="1">
    <citation type="submission" date="2017-04" db="EMBL/GenBank/DDBJ databases">
        <authorList>
            <person name="Afonso C.L."/>
            <person name="Miller P.J."/>
            <person name="Scott M.A."/>
            <person name="Spackman E."/>
            <person name="Goraichik I."/>
            <person name="Dimitrov K.M."/>
            <person name="Suarez D.L."/>
            <person name="Swayne D.E."/>
        </authorList>
    </citation>
    <scope>NUCLEOTIDE SEQUENCE [LARGE SCALE GENOMIC DNA]</scope>
    <source>
        <strain evidence="3 4">DSM 23236</strain>
    </source>
</reference>
<dbReference type="EMBL" id="FWXD01000007">
    <property type="protein sequence ID" value="SMC23157.1"/>
    <property type="molecule type" value="Genomic_DNA"/>
</dbReference>
<dbReference type="CDD" id="cd07724">
    <property type="entry name" value="POD-like_MBL-fold"/>
    <property type="match status" value="1"/>
</dbReference>
<dbReference type="RefSeq" id="WP_084090247.1">
    <property type="nucleotide sequence ID" value="NZ_FWXD01000007.1"/>
</dbReference>
<dbReference type="Gene3D" id="3.60.15.10">
    <property type="entry name" value="Ribonuclease Z/Hydroxyacylglutathione hydrolase-like"/>
    <property type="match status" value="1"/>
</dbReference>
<dbReference type="InterPro" id="IPR051682">
    <property type="entry name" value="Mito_Persulfide_Diox"/>
</dbReference>
<organism evidence="3 4">
    <name type="scientific">Andreprevotia lacus DSM 23236</name>
    <dbReference type="NCBI Taxonomy" id="1121001"/>
    <lineage>
        <taxon>Bacteria</taxon>
        <taxon>Pseudomonadati</taxon>
        <taxon>Pseudomonadota</taxon>
        <taxon>Betaproteobacteria</taxon>
        <taxon>Neisseriales</taxon>
        <taxon>Chitinibacteraceae</taxon>
        <taxon>Andreprevotia</taxon>
    </lineage>
</organism>
<name>A0A1W1XH57_9NEIS</name>
<evidence type="ECO:0000313" key="3">
    <source>
        <dbReference type="EMBL" id="SMC23157.1"/>
    </source>
</evidence>